<comment type="function">
    <text evidence="9">Component of the Mediator complex, a coactivator involved in the regulated transcription of nearly all RNA polymerase II-dependent genes. Mediator functions as a bridge to convey information from gene-specific regulatory proteins to the basal RNA polymerase II transcription machinery. Mediator is recruited to promoters by direct interactions with regulatory proteins and serves as a scaffold for the assembly of a functional preinitiation complex with RNA polymerase II and the general transcription factors.</text>
</comment>
<keyword evidence="5 9" id="KW-0010">Activator</keyword>
<dbReference type="EMBL" id="ML213595">
    <property type="protein sequence ID" value="TFK41086.1"/>
    <property type="molecule type" value="Genomic_DNA"/>
</dbReference>
<dbReference type="Pfam" id="PF08689">
    <property type="entry name" value="Med5"/>
    <property type="match status" value="1"/>
</dbReference>
<dbReference type="PANTHER" id="PTHR35784:SF1">
    <property type="entry name" value="MEDIATOR OF RNA POLYMERASE II TRANSCRIPTION SUBUNIT 5"/>
    <property type="match status" value="1"/>
</dbReference>
<evidence type="ECO:0000256" key="7">
    <source>
        <dbReference type="ARBA" id="ARBA00023242"/>
    </source>
</evidence>
<organism evidence="10 11">
    <name type="scientific">Crucibulum laeve</name>
    <dbReference type="NCBI Taxonomy" id="68775"/>
    <lineage>
        <taxon>Eukaryota</taxon>
        <taxon>Fungi</taxon>
        <taxon>Dikarya</taxon>
        <taxon>Basidiomycota</taxon>
        <taxon>Agaricomycotina</taxon>
        <taxon>Agaricomycetes</taxon>
        <taxon>Agaricomycetidae</taxon>
        <taxon>Agaricales</taxon>
        <taxon>Agaricineae</taxon>
        <taxon>Nidulariaceae</taxon>
        <taxon>Crucibulum</taxon>
    </lineage>
</organism>
<dbReference type="Proteomes" id="UP000308652">
    <property type="component" value="Unassembled WGS sequence"/>
</dbReference>
<keyword evidence="11" id="KW-1185">Reference proteome</keyword>
<dbReference type="GO" id="GO:0006357">
    <property type="term" value="P:regulation of transcription by RNA polymerase II"/>
    <property type="evidence" value="ECO:0007669"/>
    <property type="project" value="InterPro"/>
</dbReference>
<dbReference type="PANTHER" id="PTHR35784">
    <property type="entry name" value="MEDIATOR OF RNA POLYMERASE II TRANSCRIPTION SUBUNIT 5"/>
    <property type="match status" value="1"/>
</dbReference>
<dbReference type="AlphaFoldDB" id="A0A5C3M9F9"/>
<reference evidence="10 11" key="1">
    <citation type="journal article" date="2019" name="Nat. Ecol. Evol.">
        <title>Megaphylogeny resolves global patterns of mushroom evolution.</title>
        <authorList>
            <person name="Varga T."/>
            <person name="Krizsan K."/>
            <person name="Foldi C."/>
            <person name="Dima B."/>
            <person name="Sanchez-Garcia M."/>
            <person name="Sanchez-Ramirez S."/>
            <person name="Szollosi G.J."/>
            <person name="Szarkandi J.G."/>
            <person name="Papp V."/>
            <person name="Albert L."/>
            <person name="Andreopoulos W."/>
            <person name="Angelini C."/>
            <person name="Antonin V."/>
            <person name="Barry K.W."/>
            <person name="Bougher N.L."/>
            <person name="Buchanan P."/>
            <person name="Buyck B."/>
            <person name="Bense V."/>
            <person name="Catcheside P."/>
            <person name="Chovatia M."/>
            <person name="Cooper J."/>
            <person name="Damon W."/>
            <person name="Desjardin D."/>
            <person name="Finy P."/>
            <person name="Geml J."/>
            <person name="Haridas S."/>
            <person name="Hughes K."/>
            <person name="Justo A."/>
            <person name="Karasinski D."/>
            <person name="Kautmanova I."/>
            <person name="Kiss B."/>
            <person name="Kocsube S."/>
            <person name="Kotiranta H."/>
            <person name="LaButti K.M."/>
            <person name="Lechner B.E."/>
            <person name="Liimatainen K."/>
            <person name="Lipzen A."/>
            <person name="Lukacs Z."/>
            <person name="Mihaltcheva S."/>
            <person name="Morgado L.N."/>
            <person name="Niskanen T."/>
            <person name="Noordeloos M.E."/>
            <person name="Ohm R.A."/>
            <person name="Ortiz-Santana B."/>
            <person name="Ovrebo C."/>
            <person name="Racz N."/>
            <person name="Riley R."/>
            <person name="Savchenko A."/>
            <person name="Shiryaev A."/>
            <person name="Soop K."/>
            <person name="Spirin V."/>
            <person name="Szebenyi C."/>
            <person name="Tomsovsky M."/>
            <person name="Tulloss R.E."/>
            <person name="Uehling J."/>
            <person name="Grigoriev I.V."/>
            <person name="Vagvolgyi C."/>
            <person name="Papp T."/>
            <person name="Martin F.M."/>
            <person name="Miettinen O."/>
            <person name="Hibbett D.S."/>
            <person name="Nagy L.G."/>
        </authorList>
    </citation>
    <scope>NUCLEOTIDE SEQUENCE [LARGE SCALE GENOMIC DNA]</scope>
    <source>
        <strain evidence="10 11">CBS 166.37</strain>
    </source>
</reference>
<dbReference type="OrthoDB" id="5549158at2759"/>
<evidence type="ECO:0000256" key="4">
    <source>
        <dbReference type="ARBA" id="ARBA00023015"/>
    </source>
</evidence>
<evidence type="ECO:0000256" key="8">
    <source>
        <dbReference type="ARBA" id="ARBA00031256"/>
    </source>
</evidence>
<dbReference type="GO" id="GO:0016592">
    <property type="term" value="C:mediator complex"/>
    <property type="evidence" value="ECO:0007669"/>
    <property type="project" value="InterPro"/>
</dbReference>
<gene>
    <name evidence="9" type="primary">MED5</name>
    <name evidence="10" type="ORF">BDQ12DRAFT_646840</name>
</gene>
<evidence type="ECO:0000313" key="10">
    <source>
        <dbReference type="EMBL" id="TFK41086.1"/>
    </source>
</evidence>
<evidence type="ECO:0000256" key="1">
    <source>
        <dbReference type="ARBA" id="ARBA00004123"/>
    </source>
</evidence>
<dbReference type="InterPro" id="IPR014801">
    <property type="entry name" value="Mediator_Med5_fun"/>
</dbReference>
<comment type="similarity">
    <text evidence="2 9">Belongs to the Mediator complex subunit 5 family.</text>
</comment>
<evidence type="ECO:0000256" key="3">
    <source>
        <dbReference type="ARBA" id="ARBA00020628"/>
    </source>
</evidence>
<evidence type="ECO:0000313" key="11">
    <source>
        <dbReference type="Proteomes" id="UP000308652"/>
    </source>
</evidence>
<keyword evidence="4 9" id="KW-0805">Transcription regulation</keyword>
<evidence type="ECO:0000256" key="9">
    <source>
        <dbReference type="RuleBase" id="RU364142"/>
    </source>
</evidence>
<protein>
    <recommendedName>
        <fullName evidence="3 9">Mediator of RNA polymerase II transcription subunit 5</fullName>
    </recommendedName>
    <alternativeName>
        <fullName evidence="8 9">Mediator complex subunit 5</fullName>
    </alternativeName>
</protein>
<dbReference type="GO" id="GO:0003712">
    <property type="term" value="F:transcription coregulator activity"/>
    <property type="evidence" value="ECO:0007669"/>
    <property type="project" value="InterPro"/>
</dbReference>
<evidence type="ECO:0000256" key="2">
    <source>
        <dbReference type="ARBA" id="ARBA00008782"/>
    </source>
</evidence>
<accession>A0A5C3M9F9</accession>
<proteinExistence type="inferred from homology"/>
<keyword evidence="6 9" id="KW-0804">Transcription</keyword>
<comment type="subunit">
    <text evidence="9">Component of the Mediator complex.</text>
</comment>
<dbReference type="STRING" id="68775.A0A5C3M9F9"/>
<keyword evidence="7 9" id="KW-0539">Nucleus</keyword>
<evidence type="ECO:0000256" key="5">
    <source>
        <dbReference type="ARBA" id="ARBA00023159"/>
    </source>
</evidence>
<sequence>MSLAELTRNCFQSGISSQKWLRLCQLFLSKGPTIYGIETAEGDLSNSVLSLYRSYPGDPGLQEYLKHALQKGGVSLPTFIVTMLQASRSPELHNAATLDTLCRIALDAHYSSGLPPIGSVTPYGQSSIVVLSTIQDSLALLRTAHSLPASHFHQLTTSASELVMLLLSCVSDISQVSTAQAMMHFADANDILHTFPLKPELRPLLETFVMTLSIMLGDDAKAAREAQMMHSIQMALSKGDILGQSSDTDIITMGLVFQHMINNRGHDFGAGSSSNAVALLVAAFRWSSWTPAVFYTQLLSSAWVCVSQSFAETMLWRAFLVGRLPQLLVSFTDTVKADNTTTVEWRSAMQTALSSLRDDTVISSCEHLLSRSPPFNTAAEEGISRPFFREFVQHIIDSKLVDPAFGEQLDLPSSKVTASRLQSEAQDLGYELSSFIELKLAPDVSLEDGGTLIDRIWREVGTQAAFATAVFKRFSAVVNSLDAESLSHICKILYSYPVALDIIALHVKMEDIIFFSLLFLEQYDCETVGDPQTAFSHLGDVVLFVQYCIGFFQFERKIFTKDGRSLSSAYLSSTTTVYNIETLSPEELACFTAWFKAIFDSSSEGIEDTILRTTQPKMLLRMSSTLFSQAIQAVSARKIDADVLGNGVSYFTGSLLNWTIVGVIKTLVRELEQKPSMPAIHLQILHTLILSASCPRPVLALCSAPLLALSADRLGKPPSSTVSDIAEIRRVVTESINSKSMSSIHSTGQSTGHAVTVPWQEQPRQLIQQAFAMARAQKVPVFDMERCLKISPPTKFLQVLWSELLVSSSLGETEICKRIATFVLTMPRSSKVPPLLPIFVHIVLPSIISAMDHQSLTEHELTVELIVTVISSVLTGALHLEWAMRSISGEHRSVLGETSAGMARRLLVELRSRTHSWASKVIMQRLASSQSFVANFPIFMN</sequence>
<comment type="subcellular location">
    <subcellularLocation>
        <location evidence="1 9">Nucleus</location>
    </subcellularLocation>
</comment>
<evidence type="ECO:0000256" key="6">
    <source>
        <dbReference type="ARBA" id="ARBA00023163"/>
    </source>
</evidence>
<name>A0A5C3M9F9_9AGAR</name>